<sequence>MTQTLDILDRLIGYNSISANSNLDIIAYIEEFLRTRGFEVSHVPDESGQKAGLYATLGPASGGDGVMLSAHTDVVPVAGQDWSKDPFKLTREGDRLFGRGTTDMKGYVASVMALADRASKTQLNEPLKIAFSYDEEVGCVGIKNMIDQLEPSIGLPRACFVGEPTEMQVAIGHKGKAALRATCHGEAGHSALAPQFLNALHLATDFVGALRDIQTDLARNGARDAAYGVPYSTVHVGKLSGGTALNIVPDTASIDFEYRHLAADKPDDLLKRIQKAADEIVHKRQGPFPEARIEVDQYNAYPGLDVDEHNAIVPYAQKLAQTNTVTKVAFGTEAGYFDELGIPTVVCGPGSMEGQGHKPDEYITLEQLRACDMMMDRILHDLKA</sequence>
<dbReference type="NCBIfam" id="NF005710">
    <property type="entry name" value="PRK07522.1"/>
    <property type="match status" value="1"/>
</dbReference>
<keyword evidence="5" id="KW-0028">Amino-acid biosynthesis</keyword>
<keyword evidence="4" id="KW-0055">Arginine biosynthesis</keyword>
<dbReference type="InterPro" id="IPR050072">
    <property type="entry name" value="Peptidase_M20A"/>
</dbReference>
<dbReference type="AlphaFoldDB" id="A0A1X6ZLM5"/>
<accession>A0A1X6ZLM5</accession>
<dbReference type="Pfam" id="PF07687">
    <property type="entry name" value="M20_dimer"/>
    <property type="match status" value="1"/>
</dbReference>
<keyword evidence="8" id="KW-0862">Zinc</keyword>
<dbReference type="PANTHER" id="PTHR43808">
    <property type="entry name" value="ACETYLORNITHINE DEACETYLASE"/>
    <property type="match status" value="1"/>
</dbReference>
<feature type="domain" description="Peptidase M20 dimerisation" evidence="10">
    <location>
        <begin position="171"/>
        <end position="281"/>
    </location>
</feature>
<dbReference type="GO" id="GO:0008777">
    <property type="term" value="F:acetylornithine deacetylase activity"/>
    <property type="evidence" value="ECO:0007669"/>
    <property type="project" value="UniProtKB-EC"/>
</dbReference>
<evidence type="ECO:0000313" key="11">
    <source>
        <dbReference type="EMBL" id="SLN55171.1"/>
    </source>
</evidence>
<protein>
    <submittedName>
        <fullName evidence="11">Acetylornithine deacetylase</fullName>
        <ecNumber evidence="11">3.5.1.16</ecNumber>
    </submittedName>
</protein>
<keyword evidence="12" id="KW-1185">Reference proteome</keyword>
<keyword evidence="7 11" id="KW-0378">Hydrolase</keyword>
<dbReference type="SUPFAM" id="SSF55031">
    <property type="entry name" value="Bacterial exopeptidase dimerisation domain"/>
    <property type="match status" value="1"/>
</dbReference>
<evidence type="ECO:0000313" key="12">
    <source>
        <dbReference type="Proteomes" id="UP000193061"/>
    </source>
</evidence>
<organism evidence="11 12">
    <name type="scientific">Roseovarius albus</name>
    <dbReference type="NCBI Taxonomy" id="1247867"/>
    <lineage>
        <taxon>Bacteria</taxon>
        <taxon>Pseudomonadati</taxon>
        <taxon>Pseudomonadota</taxon>
        <taxon>Alphaproteobacteria</taxon>
        <taxon>Rhodobacterales</taxon>
        <taxon>Roseobacteraceae</taxon>
        <taxon>Roseovarius</taxon>
    </lineage>
</organism>
<dbReference type="EMBL" id="FWFX01000009">
    <property type="protein sequence ID" value="SLN55171.1"/>
    <property type="molecule type" value="Genomic_DNA"/>
</dbReference>
<dbReference type="Proteomes" id="UP000193061">
    <property type="component" value="Unassembled WGS sequence"/>
</dbReference>
<dbReference type="Gene3D" id="3.40.630.10">
    <property type="entry name" value="Zn peptidases"/>
    <property type="match status" value="1"/>
</dbReference>
<evidence type="ECO:0000256" key="7">
    <source>
        <dbReference type="ARBA" id="ARBA00022801"/>
    </source>
</evidence>
<dbReference type="SUPFAM" id="SSF53187">
    <property type="entry name" value="Zn-dependent exopeptidases"/>
    <property type="match status" value="1"/>
</dbReference>
<dbReference type="PROSITE" id="PS00758">
    <property type="entry name" value="ARGE_DAPE_CPG2_1"/>
    <property type="match status" value="1"/>
</dbReference>
<evidence type="ECO:0000256" key="9">
    <source>
        <dbReference type="ARBA" id="ARBA00023285"/>
    </source>
</evidence>
<evidence type="ECO:0000256" key="2">
    <source>
        <dbReference type="ARBA" id="ARBA00005691"/>
    </source>
</evidence>
<dbReference type="Pfam" id="PF01546">
    <property type="entry name" value="Peptidase_M20"/>
    <property type="match status" value="1"/>
</dbReference>
<dbReference type="InterPro" id="IPR011650">
    <property type="entry name" value="Peptidase_M20_dimer"/>
</dbReference>
<proteinExistence type="inferred from homology"/>
<dbReference type="GO" id="GO:0046872">
    <property type="term" value="F:metal ion binding"/>
    <property type="evidence" value="ECO:0007669"/>
    <property type="project" value="UniProtKB-KW"/>
</dbReference>
<evidence type="ECO:0000256" key="8">
    <source>
        <dbReference type="ARBA" id="ARBA00022833"/>
    </source>
</evidence>
<dbReference type="PROSITE" id="PS00759">
    <property type="entry name" value="ARGE_DAPE_CPG2_2"/>
    <property type="match status" value="1"/>
</dbReference>
<dbReference type="PANTHER" id="PTHR43808:SF31">
    <property type="entry name" value="N-ACETYL-L-CITRULLINE DEACETYLASE"/>
    <property type="match status" value="1"/>
</dbReference>
<keyword evidence="9" id="KW-0170">Cobalt</keyword>
<dbReference type="InterPro" id="IPR010169">
    <property type="entry name" value="AcOrn-deacetyl"/>
</dbReference>
<comment type="similarity">
    <text evidence="2">Belongs to the peptidase M20A family. ArgE subfamily.</text>
</comment>
<dbReference type="CDD" id="cd03894">
    <property type="entry name" value="M20_ArgE"/>
    <property type="match status" value="1"/>
</dbReference>
<dbReference type="InterPro" id="IPR002933">
    <property type="entry name" value="Peptidase_M20"/>
</dbReference>
<dbReference type="GO" id="GO:0006526">
    <property type="term" value="P:L-arginine biosynthetic process"/>
    <property type="evidence" value="ECO:0007669"/>
    <property type="project" value="UniProtKB-KW"/>
</dbReference>
<dbReference type="EC" id="3.5.1.16" evidence="11"/>
<gene>
    <name evidence="11" type="primary">argE_2</name>
    <name evidence="11" type="ORF">ROA7450_02845</name>
</gene>
<evidence type="ECO:0000256" key="5">
    <source>
        <dbReference type="ARBA" id="ARBA00022605"/>
    </source>
</evidence>
<dbReference type="RefSeq" id="WP_085806467.1">
    <property type="nucleotide sequence ID" value="NZ_FWFX01000009.1"/>
</dbReference>
<evidence type="ECO:0000256" key="4">
    <source>
        <dbReference type="ARBA" id="ARBA00022571"/>
    </source>
</evidence>
<name>A0A1X6ZLM5_9RHOB</name>
<dbReference type="InterPro" id="IPR001261">
    <property type="entry name" value="ArgE/DapE_CS"/>
</dbReference>
<dbReference type="NCBIfam" id="TIGR01892">
    <property type="entry name" value="AcOrn-deacetyl"/>
    <property type="match status" value="1"/>
</dbReference>
<dbReference type="OrthoDB" id="9809784at2"/>
<keyword evidence="3" id="KW-0963">Cytoplasm</keyword>
<dbReference type="InterPro" id="IPR036264">
    <property type="entry name" value="Bact_exopeptidase_dim_dom"/>
</dbReference>
<reference evidence="11 12" key="1">
    <citation type="submission" date="2017-03" db="EMBL/GenBank/DDBJ databases">
        <authorList>
            <person name="Afonso C.L."/>
            <person name="Miller P.J."/>
            <person name="Scott M.A."/>
            <person name="Spackman E."/>
            <person name="Goraichik I."/>
            <person name="Dimitrov K.M."/>
            <person name="Suarez D.L."/>
            <person name="Swayne D.E."/>
        </authorList>
    </citation>
    <scope>NUCLEOTIDE SEQUENCE [LARGE SCALE GENOMIC DNA]</scope>
    <source>
        <strain evidence="11 12">CECT 7450</strain>
    </source>
</reference>
<dbReference type="Gene3D" id="3.30.70.360">
    <property type="match status" value="1"/>
</dbReference>
<comment type="cofactor">
    <cofactor evidence="1">
        <name>Zn(2+)</name>
        <dbReference type="ChEBI" id="CHEBI:29105"/>
    </cofactor>
</comment>
<evidence type="ECO:0000259" key="10">
    <source>
        <dbReference type="Pfam" id="PF07687"/>
    </source>
</evidence>
<evidence type="ECO:0000256" key="3">
    <source>
        <dbReference type="ARBA" id="ARBA00022490"/>
    </source>
</evidence>
<evidence type="ECO:0000256" key="6">
    <source>
        <dbReference type="ARBA" id="ARBA00022723"/>
    </source>
</evidence>
<keyword evidence="6" id="KW-0479">Metal-binding</keyword>
<evidence type="ECO:0000256" key="1">
    <source>
        <dbReference type="ARBA" id="ARBA00001947"/>
    </source>
</evidence>